<gene>
    <name evidence="13" type="ORF">BN14_02538</name>
</gene>
<proteinExistence type="inferred from homology"/>
<evidence type="ECO:0000256" key="1">
    <source>
        <dbReference type="ARBA" id="ARBA00004406"/>
    </source>
</evidence>
<dbReference type="GO" id="GO:0034727">
    <property type="term" value="P:piecemeal microautophagy of the nucleus"/>
    <property type="evidence" value="ECO:0007669"/>
    <property type="project" value="TreeGrafter"/>
</dbReference>
<dbReference type="GO" id="GO:0006869">
    <property type="term" value="P:lipid transport"/>
    <property type="evidence" value="ECO:0007669"/>
    <property type="project" value="UniProtKB-KW"/>
</dbReference>
<evidence type="ECO:0000313" key="14">
    <source>
        <dbReference type="Proteomes" id="UP000012065"/>
    </source>
</evidence>
<evidence type="ECO:0000256" key="3">
    <source>
        <dbReference type="ARBA" id="ARBA00009714"/>
    </source>
</evidence>
<dbReference type="PANTHER" id="PTHR13190:SF1">
    <property type="entry name" value="AUTOPHAGY-RELATED 2, ISOFORM A"/>
    <property type="match status" value="1"/>
</dbReference>
<evidence type="ECO:0000256" key="9">
    <source>
        <dbReference type="ARBA" id="ARBA00023136"/>
    </source>
</evidence>
<evidence type="ECO:0000256" key="8">
    <source>
        <dbReference type="ARBA" id="ARBA00023055"/>
    </source>
</evidence>
<comment type="subcellular location">
    <subcellularLocation>
        <location evidence="1">Endoplasmic reticulum membrane</location>
        <topology evidence="1">Peripheral membrane protein</topology>
    </subcellularLocation>
    <subcellularLocation>
        <location evidence="2">Preautophagosomal structure membrane</location>
        <topology evidence="2">Peripheral membrane protein</topology>
    </subcellularLocation>
</comment>
<evidence type="ECO:0000256" key="2">
    <source>
        <dbReference type="ARBA" id="ARBA00004623"/>
    </source>
</evidence>
<dbReference type="GO" id="GO:0061908">
    <property type="term" value="C:phagophore"/>
    <property type="evidence" value="ECO:0007669"/>
    <property type="project" value="TreeGrafter"/>
</dbReference>
<keyword evidence="9" id="KW-0472">Membrane</keyword>
<comment type="catalytic activity">
    <reaction evidence="10">
        <text>a 1,2-diacyl-sn-glycero-3-phospho-L-serine(in) = a 1,2-diacyl-sn-glycero-3-phospho-L-serine(out)</text>
        <dbReference type="Rhea" id="RHEA:38663"/>
        <dbReference type="ChEBI" id="CHEBI:57262"/>
    </reaction>
</comment>
<dbReference type="InterPro" id="IPR026849">
    <property type="entry name" value="ATG2"/>
</dbReference>
<evidence type="ECO:0000256" key="12">
    <source>
        <dbReference type="ARBA" id="ARBA00024631"/>
    </source>
</evidence>
<dbReference type="GO" id="GO:0005789">
    <property type="term" value="C:endoplasmic reticulum membrane"/>
    <property type="evidence" value="ECO:0007669"/>
    <property type="project" value="UniProtKB-SubCell"/>
</dbReference>
<dbReference type="AlphaFoldDB" id="M5BM26"/>
<dbReference type="Proteomes" id="UP000012065">
    <property type="component" value="Unassembled WGS sequence"/>
</dbReference>
<dbReference type="EMBL" id="CAOJ01003446">
    <property type="protein sequence ID" value="CCO28543.1"/>
    <property type="molecule type" value="Genomic_DNA"/>
</dbReference>
<dbReference type="GO" id="GO:0043495">
    <property type="term" value="F:protein-membrane adaptor activity"/>
    <property type="evidence" value="ECO:0007669"/>
    <property type="project" value="TreeGrafter"/>
</dbReference>
<dbReference type="Pfam" id="PF13329">
    <property type="entry name" value="ATG2_CAD"/>
    <property type="match status" value="1"/>
</dbReference>
<comment type="catalytic activity">
    <reaction evidence="11">
        <text>a 1,2-diacyl-sn-glycero-3-phosphoethanolamine(in) = a 1,2-diacyl-sn-glycero-3-phosphoethanolamine(out)</text>
        <dbReference type="Rhea" id="RHEA:38895"/>
        <dbReference type="ChEBI" id="CHEBI:64612"/>
    </reaction>
</comment>
<dbReference type="GO" id="GO:0061709">
    <property type="term" value="P:reticulophagy"/>
    <property type="evidence" value="ECO:0007669"/>
    <property type="project" value="TreeGrafter"/>
</dbReference>
<evidence type="ECO:0000256" key="7">
    <source>
        <dbReference type="ARBA" id="ARBA00023006"/>
    </source>
</evidence>
<dbReference type="HOGENOM" id="CLU_968230_0_0_1"/>
<comment type="catalytic activity">
    <reaction evidence="12">
        <text>a 1,2-diacyl-sn-glycero-3-phosphocholine(in) = a 1,2-diacyl-sn-glycero-3-phosphocholine(out)</text>
        <dbReference type="Rhea" id="RHEA:38571"/>
        <dbReference type="ChEBI" id="CHEBI:57643"/>
    </reaction>
</comment>
<reference evidence="13 14" key="1">
    <citation type="journal article" date="2013" name="J. Biotechnol.">
        <title>Establishment and interpretation of the genome sequence of the phytopathogenic fungus Rhizoctonia solani AG1-IB isolate 7/3/14.</title>
        <authorList>
            <person name="Wibberg D.W."/>
            <person name="Jelonek L.J."/>
            <person name="Rupp O.R."/>
            <person name="Hennig M.H."/>
            <person name="Eikmeyer F.E."/>
            <person name="Goesmann A.G."/>
            <person name="Hartmann A.H."/>
            <person name="Borriss R.B."/>
            <person name="Grosch R.G."/>
            <person name="Puehler A.P."/>
            <person name="Schlueter A.S."/>
        </authorList>
    </citation>
    <scope>NUCLEOTIDE SEQUENCE [LARGE SCALE GENOMIC DNA]</scope>
    <source>
        <strain evidence="14">AG1-IB / isolate 7/3/14</strain>
    </source>
</reference>
<evidence type="ECO:0000256" key="4">
    <source>
        <dbReference type="ARBA" id="ARBA00018070"/>
    </source>
</evidence>
<organism evidence="13 14">
    <name type="scientific">Thanatephorus cucumeris (strain AG1-IB / isolate 7/3/14)</name>
    <name type="common">Lettuce bottom rot fungus</name>
    <name type="synonym">Rhizoctonia solani</name>
    <dbReference type="NCBI Taxonomy" id="1108050"/>
    <lineage>
        <taxon>Eukaryota</taxon>
        <taxon>Fungi</taxon>
        <taxon>Dikarya</taxon>
        <taxon>Basidiomycota</taxon>
        <taxon>Agaricomycotina</taxon>
        <taxon>Agaricomycetes</taxon>
        <taxon>Cantharellales</taxon>
        <taxon>Ceratobasidiaceae</taxon>
        <taxon>Rhizoctonia</taxon>
        <taxon>Rhizoctonia solani AG-1</taxon>
    </lineage>
</organism>
<comment type="similarity">
    <text evidence="3">Belongs to the ATG2 family.</text>
</comment>
<keyword evidence="7" id="KW-0072">Autophagy</keyword>
<keyword evidence="6" id="KW-0256">Endoplasmic reticulum</keyword>
<keyword evidence="5" id="KW-0813">Transport</keyword>
<protein>
    <recommendedName>
        <fullName evidence="4">Autophagy-related protein 2</fullName>
    </recommendedName>
</protein>
<evidence type="ECO:0000256" key="5">
    <source>
        <dbReference type="ARBA" id="ARBA00022448"/>
    </source>
</evidence>
<dbReference type="GO" id="GO:0000045">
    <property type="term" value="P:autophagosome assembly"/>
    <property type="evidence" value="ECO:0007669"/>
    <property type="project" value="TreeGrafter"/>
</dbReference>
<keyword evidence="8" id="KW-0445">Lipid transport</keyword>
<evidence type="ECO:0000256" key="11">
    <source>
        <dbReference type="ARBA" id="ARBA00024615"/>
    </source>
</evidence>
<evidence type="ECO:0000256" key="6">
    <source>
        <dbReference type="ARBA" id="ARBA00022824"/>
    </source>
</evidence>
<dbReference type="GO" id="GO:0061723">
    <property type="term" value="P:glycophagy"/>
    <property type="evidence" value="ECO:0007669"/>
    <property type="project" value="TreeGrafter"/>
</dbReference>
<dbReference type="GO" id="GO:0032266">
    <property type="term" value="F:phosphatidylinositol-3-phosphate binding"/>
    <property type="evidence" value="ECO:0007669"/>
    <property type="project" value="TreeGrafter"/>
</dbReference>
<dbReference type="PANTHER" id="PTHR13190">
    <property type="entry name" value="AUTOPHAGY-RELATED 2, ISOFORM A"/>
    <property type="match status" value="1"/>
</dbReference>
<dbReference type="GO" id="GO:0000422">
    <property type="term" value="P:autophagy of mitochondrion"/>
    <property type="evidence" value="ECO:0007669"/>
    <property type="project" value="TreeGrafter"/>
</dbReference>
<dbReference type="GO" id="GO:0034045">
    <property type="term" value="C:phagophore assembly site membrane"/>
    <property type="evidence" value="ECO:0007669"/>
    <property type="project" value="UniProtKB-SubCell"/>
</dbReference>
<comment type="caution">
    <text evidence="13">The sequence shown here is derived from an EMBL/GenBank/DDBJ whole genome shotgun (WGS) entry which is preliminary data.</text>
</comment>
<evidence type="ECO:0000313" key="13">
    <source>
        <dbReference type="EMBL" id="CCO28543.1"/>
    </source>
</evidence>
<evidence type="ECO:0000256" key="10">
    <source>
        <dbReference type="ARBA" id="ARBA00024479"/>
    </source>
</evidence>
<name>M5BM26_THACB</name>
<sequence length="331" mass="35502">MFKDPDAEVKPADGKPAEEMFLQHVEIFPVDLKLDYKPKRVDYRALREGKTIELMNFFHFEGAEMTLRHITLSGITGWARMGDTLNDLWTPDVKATQLAEIVAGIAPFRSLVRVGAGMADLVLLPASAGWRRDRRREKGVRGAAAEAAALGARLATGAQVVLERAESMLGPSTSAGSGFASRPGPGVGAFRGPVTAVPAGGEWDGSASMIATSTFAANEEGDTDEEGSGDERMISRYSQQPRDVTEGVRSGARALRRNATAAAQTILAIPMEVYEQTENEGSLRAVVRAVPIAVLRPMIGATEAVGQTLLGLRNSLDPHVAIDEGAKWKHR</sequence>
<accession>M5BM26</accession>